<accession>A0A9J6NXR4</accession>
<reference evidence="12" key="1">
    <citation type="journal article" date="2021" name="mSystems">
        <title>Bacteria and Archaea Synergistically Convert Glycine Betaine to Biogenic Methane in the Formosa Cold Seep of the South China Sea.</title>
        <authorList>
            <person name="Li L."/>
            <person name="Zhang W."/>
            <person name="Zhang S."/>
            <person name="Song L."/>
            <person name="Sun Q."/>
            <person name="Zhang H."/>
            <person name="Xiang H."/>
            <person name="Dong X."/>
        </authorList>
    </citation>
    <scope>NUCLEOTIDE SEQUENCE</scope>
    <source>
        <strain evidence="12">ZWT</strain>
    </source>
</reference>
<proteinExistence type="inferred from homology"/>
<dbReference type="SFLD" id="SFLDF00392">
    <property type="entry name" value="YjjI_activase"/>
    <property type="match status" value="1"/>
</dbReference>
<evidence type="ECO:0000313" key="12">
    <source>
        <dbReference type="EMBL" id="MCM1988421.1"/>
    </source>
</evidence>
<dbReference type="InterPro" id="IPR012839">
    <property type="entry name" value="Organic_radical_activase"/>
</dbReference>
<keyword evidence="6" id="KW-0560">Oxidoreductase</keyword>
<dbReference type="PROSITE" id="PS01087">
    <property type="entry name" value="RADICAL_ACTIVATING"/>
    <property type="match status" value="1"/>
</dbReference>
<evidence type="ECO:0000313" key="13">
    <source>
        <dbReference type="Proteomes" id="UP001056429"/>
    </source>
</evidence>
<dbReference type="EMBL" id="JAGSOJ010000001">
    <property type="protein sequence ID" value="MCM1988421.1"/>
    <property type="molecule type" value="Genomic_DNA"/>
</dbReference>
<dbReference type="PROSITE" id="PS51918">
    <property type="entry name" value="RADICAL_SAM"/>
    <property type="match status" value="1"/>
</dbReference>
<dbReference type="InterPro" id="IPR034457">
    <property type="entry name" value="Organic_radical-activating"/>
</dbReference>
<dbReference type="Gene3D" id="3.20.20.70">
    <property type="entry name" value="Aldolase class I"/>
    <property type="match status" value="1"/>
</dbReference>
<keyword evidence="7" id="KW-0408">Iron</keyword>
<keyword evidence="3" id="KW-0004">4Fe-4S</keyword>
<keyword evidence="8" id="KW-0411">Iron-sulfur</keyword>
<dbReference type="PROSITE" id="PS51379">
    <property type="entry name" value="4FE4S_FER_2"/>
    <property type="match status" value="2"/>
</dbReference>
<protein>
    <submittedName>
        <fullName evidence="12">YjjW family glycine radical enzyme activase</fullName>
    </submittedName>
</protein>
<dbReference type="GO" id="GO:0046872">
    <property type="term" value="F:metal ion binding"/>
    <property type="evidence" value="ECO:0007669"/>
    <property type="project" value="UniProtKB-KW"/>
</dbReference>
<reference evidence="12" key="2">
    <citation type="submission" date="2021-04" db="EMBL/GenBank/DDBJ databases">
        <authorList>
            <person name="Dong X."/>
        </authorList>
    </citation>
    <scope>NUCLEOTIDE SEQUENCE</scope>
    <source>
        <strain evidence="12">ZWT</strain>
    </source>
</reference>
<comment type="catalytic activity">
    <reaction evidence="9">
        <text>glycyl-[protein] + reduced [flavodoxin] + S-adenosyl-L-methionine = glycin-2-yl radical-[protein] + semiquinone [flavodoxin] + 5'-deoxyadenosine + L-methionine + H(+)</text>
        <dbReference type="Rhea" id="RHEA:61976"/>
        <dbReference type="Rhea" id="RHEA-COMP:10622"/>
        <dbReference type="Rhea" id="RHEA-COMP:14480"/>
        <dbReference type="Rhea" id="RHEA-COMP:15993"/>
        <dbReference type="Rhea" id="RHEA-COMP:15994"/>
        <dbReference type="ChEBI" id="CHEBI:15378"/>
        <dbReference type="ChEBI" id="CHEBI:17319"/>
        <dbReference type="ChEBI" id="CHEBI:29947"/>
        <dbReference type="ChEBI" id="CHEBI:32722"/>
        <dbReference type="ChEBI" id="CHEBI:57618"/>
        <dbReference type="ChEBI" id="CHEBI:57844"/>
        <dbReference type="ChEBI" id="CHEBI:59789"/>
        <dbReference type="ChEBI" id="CHEBI:140311"/>
    </reaction>
</comment>
<evidence type="ECO:0000256" key="2">
    <source>
        <dbReference type="ARBA" id="ARBA00009777"/>
    </source>
</evidence>
<keyword evidence="4" id="KW-0949">S-adenosyl-L-methionine</keyword>
<comment type="caution">
    <text evidence="12">The sequence shown here is derived from an EMBL/GenBank/DDBJ whole genome shotgun (WGS) entry which is preliminary data.</text>
</comment>
<feature type="domain" description="Radical SAM core" evidence="11">
    <location>
        <begin position="15"/>
        <end position="274"/>
    </location>
</feature>
<comment type="similarity">
    <text evidence="2">Belongs to the organic radical-activating enzymes family.</text>
</comment>
<organism evidence="12 13">
    <name type="scientific">Oceanirhabdus seepicola</name>
    <dbReference type="NCBI Taxonomy" id="2828781"/>
    <lineage>
        <taxon>Bacteria</taxon>
        <taxon>Bacillati</taxon>
        <taxon>Bacillota</taxon>
        <taxon>Clostridia</taxon>
        <taxon>Eubacteriales</taxon>
        <taxon>Clostridiaceae</taxon>
        <taxon>Oceanirhabdus</taxon>
    </lineage>
</organism>
<dbReference type="InterPro" id="IPR017896">
    <property type="entry name" value="4Fe4S_Fe-S-bd"/>
</dbReference>
<name>A0A9J6NXR4_9CLOT</name>
<dbReference type="Gene3D" id="3.30.70.20">
    <property type="match status" value="1"/>
</dbReference>
<evidence type="ECO:0000259" key="11">
    <source>
        <dbReference type="PROSITE" id="PS51918"/>
    </source>
</evidence>
<dbReference type="InterPro" id="IPR058240">
    <property type="entry name" value="rSAM_sf"/>
</dbReference>
<dbReference type="CDD" id="cd01335">
    <property type="entry name" value="Radical_SAM"/>
    <property type="match status" value="1"/>
</dbReference>
<evidence type="ECO:0000256" key="9">
    <source>
        <dbReference type="ARBA" id="ARBA00047365"/>
    </source>
</evidence>
<dbReference type="Proteomes" id="UP001056429">
    <property type="component" value="Unassembled WGS sequence"/>
</dbReference>
<evidence type="ECO:0000256" key="6">
    <source>
        <dbReference type="ARBA" id="ARBA00023002"/>
    </source>
</evidence>
<dbReference type="PIRSF" id="PIRSF000371">
    <property type="entry name" value="PFL_act_enz"/>
    <property type="match status" value="1"/>
</dbReference>
<dbReference type="InterPro" id="IPR013785">
    <property type="entry name" value="Aldolase_TIM"/>
</dbReference>
<dbReference type="SFLD" id="SFLDG01066">
    <property type="entry name" value="organic_radical-activating_enz"/>
    <property type="match status" value="1"/>
</dbReference>
<dbReference type="InterPro" id="IPR007197">
    <property type="entry name" value="rSAM"/>
</dbReference>
<dbReference type="SFLD" id="SFLDG01118">
    <property type="entry name" value="activating_enzymes__group_2"/>
    <property type="match status" value="1"/>
</dbReference>
<evidence type="ECO:0000256" key="3">
    <source>
        <dbReference type="ARBA" id="ARBA00022485"/>
    </source>
</evidence>
<keyword evidence="5" id="KW-0479">Metal-binding</keyword>
<dbReference type="AlphaFoldDB" id="A0A9J6NXR4"/>
<dbReference type="SUPFAM" id="SSF102114">
    <property type="entry name" value="Radical SAM enzymes"/>
    <property type="match status" value="1"/>
</dbReference>
<dbReference type="GO" id="GO:0051539">
    <property type="term" value="F:4 iron, 4 sulfur cluster binding"/>
    <property type="evidence" value="ECO:0007669"/>
    <property type="project" value="UniProtKB-KW"/>
</dbReference>
<sequence>MKTAIVNKIIPFSSVDGPGNRTAIFLQGCNINCLYCHNPETINVCNNCGKCIAHCHSGAVSRAESGKVIWDEKKCTDCDECIRICKNNSTPKVKFMTAEEVALEINKYRPFIQGITVSGGECTLQSEFITELFSITKKMGLTNFIDTNGTVALWNKKELLEVTDKVMFDLKAYDINEHVKLTGEGNENVLENIVRLGEVDKIFEVRTVIVPEILNNSETVEKTSKLIAGINDAIRYKLIKYRKYGVRKDLKGIESPLDSYMEYLKEIATQNGCKDVVIV</sequence>
<feature type="domain" description="4Fe-4S ferredoxin-type" evidence="10">
    <location>
        <begin position="66"/>
        <end position="95"/>
    </location>
</feature>
<dbReference type="RefSeq" id="WP_250857290.1">
    <property type="nucleotide sequence ID" value="NZ_JAGSOJ010000001.1"/>
</dbReference>
<comment type="cofactor">
    <cofactor evidence="1">
        <name>[4Fe-4S] cluster</name>
        <dbReference type="ChEBI" id="CHEBI:49883"/>
    </cofactor>
</comment>
<evidence type="ECO:0000259" key="10">
    <source>
        <dbReference type="PROSITE" id="PS51379"/>
    </source>
</evidence>
<dbReference type="GO" id="GO:0016491">
    <property type="term" value="F:oxidoreductase activity"/>
    <property type="evidence" value="ECO:0007669"/>
    <property type="project" value="UniProtKB-KW"/>
</dbReference>
<gene>
    <name evidence="12" type="ORF">KDK92_01610</name>
</gene>
<evidence type="ECO:0000256" key="8">
    <source>
        <dbReference type="ARBA" id="ARBA00023014"/>
    </source>
</evidence>
<dbReference type="InterPro" id="IPR040074">
    <property type="entry name" value="BssD/PflA/YjjW"/>
</dbReference>
<feature type="domain" description="4Fe-4S ferredoxin-type" evidence="10">
    <location>
        <begin position="38"/>
        <end position="65"/>
    </location>
</feature>
<dbReference type="InterPro" id="IPR001989">
    <property type="entry name" value="Radical_activat_CS"/>
</dbReference>
<evidence type="ECO:0000256" key="4">
    <source>
        <dbReference type="ARBA" id="ARBA00022691"/>
    </source>
</evidence>
<dbReference type="PANTHER" id="PTHR30352">
    <property type="entry name" value="PYRUVATE FORMATE-LYASE-ACTIVATING ENZYME"/>
    <property type="match status" value="1"/>
</dbReference>
<dbReference type="NCBIfam" id="TIGR04041">
    <property type="entry name" value="activase_YjjW"/>
    <property type="match status" value="1"/>
</dbReference>
<dbReference type="Pfam" id="PF04055">
    <property type="entry name" value="Radical_SAM"/>
    <property type="match status" value="1"/>
</dbReference>
<dbReference type="PANTHER" id="PTHR30352:SF13">
    <property type="entry name" value="GLYCYL-RADICAL ENZYME ACTIVATING ENZYME YJJW-RELATED"/>
    <property type="match status" value="1"/>
</dbReference>
<keyword evidence="13" id="KW-1185">Reference proteome</keyword>
<evidence type="ECO:0000256" key="7">
    <source>
        <dbReference type="ARBA" id="ARBA00023004"/>
    </source>
</evidence>
<dbReference type="SUPFAM" id="SSF54862">
    <property type="entry name" value="4Fe-4S ferredoxins"/>
    <property type="match status" value="1"/>
</dbReference>
<evidence type="ECO:0000256" key="1">
    <source>
        <dbReference type="ARBA" id="ARBA00001966"/>
    </source>
</evidence>
<evidence type="ECO:0000256" key="5">
    <source>
        <dbReference type="ARBA" id="ARBA00022723"/>
    </source>
</evidence>
<dbReference type="InterPro" id="IPR023912">
    <property type="entry name" value="YjjW_bact"/>
</dbReference>
<dbReference type="SFLD" id="SFLDS00029">
    <property type="entry name" value="Radical_SAM"/>
    <property type="match status" value="1"/>
</dbReference>